<dbReference type="AlphaFoldDB" id="A0A2A2TLE6"/>
<dbReference type="Proteomes" id="UP000218238">
    <property type="component" value="Unassembled WGS sequence"/>
</dbReference>
<evidence type="ECO:0000313" key="2">
    <source>
        <dbReference type="Proteomes" id="UP000218238"/>
    </source>
</evidence>
<organism evidence="1 2">
    <name type="scientific">Brunnivagina elsteri CCALA 953</name>
    <dbReference type="NCBI Taxonomy" id="987040"/>
    <lineage>
        <taxon>Bacteria</taxon>
        <taxon>Bacillati</taxon>
        <taxon>Cyanobacteriota</taxon>
        <taxon>Cyanophyceae</taxon>
        <taxon>Nostocales</taxon>
        <taxon>Calotrichaceae</taxon>
        <taxon>Brunnivagina</taxon>
    </lineage>
</organism>
<keyword evidence="2" id="KW-1185">Reference proteome</keyword>
<comment type="caution">
    <text evidence="1">The sequence shown here is derived from an EMBL/GenBank/DDBJ whole genome shotgun (WGS) entry which is preliminary data.</text>
</comment>
<sequence length="228" mass="25781">MTQLNGTGLNGKDKIHSNPIELEFLEALLDTEEDSEDINYPWNPADSETEDFFREIELQFESKLGMGEFLDAELPTRSQAFHQQLDCLWSNVATKQHYNCNTRGSIITSLKENLQSLMASRVPHNWIEKIAEKAAEIFSPTKSMGEQLALCAKAVLPNLGTDDLLVLARPYSYAMRNSEAQSLESALNKVGEHEWKHLSEIEQARVSLAVAYYALRQLNKFQAEATED</sequence>
<protein>
    <submittedName>
        <fullName evidence="1">Uncharacterized protein</fullName>
    </submittedName>
</protein>
<accession>A0A2A2TLE6</accession>
<reference evidence="1 2" key="1">
    <citation type="submission" date="2017-08" db="EMBL/GenBank/DDBJ databases">
        <title>Draft genome sequence of filamentous cyanobacterium Calothrix elsteri CCALA 953.</title>
        <authorList>
            <person name="Gagunashvili A.N."/>
            <person name="Elster J."/>
            <person name="Andresson O.S."/>
        </authorList>
    </citation>
    <scope>NUCLEOTIDE SEQUENCE [LARGE SCALE GENOMIC DNA]</scope>
    <source>
        <strain evidence="1 2">CCALA 953</strain>
    </source>
</reference>
<dbReference type="EMBL" id="NTFS01000056">
    <property type="protein sequence ID" value="PAX58421.1"/>
    <property type="molecule type" value="Genomic_DNA"/>
</dbReference>
<proteinExistence type="predicted"/>
<evidence type="ECO:0000313" key="1">
    <source>
        <dbReference type="EMBL" id="PAX58421.1"/>
    </source>
</evidence>
<name>A0A2A2TLE6_9CYAN</name>
<gene>
    <name evidence="1" type="ORF">CK510_07500</name>
</gene>
<dbReference type="OrthoDB" id="422386at2"/>